<feature type="transmembrane region" description="Helical" evidence="1">
    <location>
        <begin position="12"/>
        <end position="32"/>
    </location>
</feature>
<feature type="transmembrane region" description="Helical" evidence="1">
    <location>
        <begin position="44"/>
        <end position="63"/>
    </location>
</feature>
<evidence type="ECO:0000313" key="2">
    <source>
        <dbReference type="EMBL" id="SJZ60403.1"/>
    </source>
</evidence>
<reference evidence="2 3" key="1">
    <citation type="submission" date="2017-02" db="EMBL/GenBank/DDBJ databases">
        <authorList>
            <person name="Peterson S.W."/>
        </authorList>
    </citation>
    <scope>NUCLEOTIDE SEQUENCE [LARGE SCALE GENOMIC DNA]</scope>
    <source>
        <strain evidence="2 3">ATCC BAA-908</strain>
    </source>
</reference>
<gene>
    <name evidence="2" type="ORF">SAMN02745149_01798</name>
</gene>
<dbReference type="AlphaFoldDB" id="A0A1T4M097"/>
<proteinExistence type="predicted"/>
<evidence type="ECO:0000256" key="1">
    <source>
        <dbReference type="SAM" id="Phobius"/>
    </source>
</evidence>
<dbReference type="Proteomes" id="UP000190423">
    <property type="component" value="Unassembled WGS sequence"/>
</dbReference>
<keyword evidence="1" id="KW-0472">Membrane</keyword>
<organism evidence="2 3">
    <name type="scientific">Treponema porcinum</name>
    <dbReference type="NCBI Taxonomy" id="261392"/>
    <lineage>
        <taxon>Bacteria</taxon>
        <taxon>Pseudomonadati</taxon>
        <taxon>Spirochaetota</taxon>
        <taxon>Spirochaetia</taxon>
        <taxon>Spirochaetales</taxon>
        <taxon>Treponemataceae</taxon>
        <taxon>Treponema</taxon>
    </lineage>
</organism>
<keyword evidence="3" id="KW-1185">Reference proteome</keyword>
<accession>A0A1T4M097</accession>
<keyword evidence="1" id="KW-0812">Transmembrane</keyword>
<dbReference type="GeneID" id="78317079"/>
<sequence length="193" mass="22006">MNKFVKKEVLTVYISQFAMIAVALFCCLAPLISNSAYLSGCKAISGLFLLESIFVVNIVYMTTQFQGNKSLLPGKIALECMGEMFFRIDENCNKGLFSKEDTEKCKQRYNNVLKWLERFDFLAIPLMIIDCAVIGLSIIGIIILQIKKHEVSFCSLYGVAGFFIVMQTTCLFISSRFLWKAVFAWIERLRNIK</sequence>
<dbReference type="STRING" id="261392.SAMN02745149_01798"/>
<feature type="transmembrane region" description="Helical" evidence="1">
    <location>
        <begin position="121"/>
        <end position="144"/>
    </location>
</feature>
<evidence type="ECO:0000313" key="3">
    <source>
        <dbReference type="Proteomes" id="UP000190423"/>
    </source>
</evidence>
<dbReference type="OrthoDB" id="359865at2"/>
<keyword evidence="1" id="KW-1133">Transmembrane helix</keyword>
<dbReference type="EMBL" id="FUWG01000013">
    <property type="protein sequence ID" value="SJZ60403.1"/>
    <property type="molecule type" value="Genomic_DNA"/>
</dbReference>
<dbReference type="RefSeq" id="WP_078933695.1">
    <property type="nucleotide sequence ID" value="NZ_FUWG01000013.1"/>
</dbReference>
<protein>
    <submittedName>
        <fullName evidence="2">Uncharacterized protein</fullName>
    </submittedName>
</protein>
<name>A0A1T4M097_TREPO</name>
<feature type="transmembrane region" description="Helical" evidence="1">
    <location>
        <begin position="156"/>
        <end position="179"/>
    </location>
</feature>